<gene>
    <name evidence="16" type="ORF">JHL22_09615</name>
</gene>
<dbReference type="PANTHER" id="PTHR30069">
    <property type="entry name" value="TONB-DEPENDENT OUTER MEMBRANE RECEPTOR"/>
    <property type="match status" value="1"/>
</dbReference>
<dbReference type="Gene3D" id="2.40.170.20">
    <property type="entry name" value="TonB-dependent receptor, beta-barrel domain"/>
    <property type="match status" value="1"/>
</dbReference>
<dbReference type="InterPro" id="IPR037066">
    <property type="entry name" value="Plug_dom_sf"/>
</dbReference>
<evidence type="ECO:0000256" key="8">
    <source>
        <dbReference type="ARBA" id="ARBA00023136"/>
    </source>
</evidence>
<evidence type="ECO:0000256" key="4">
    <source>
        <dbReference type="ARBA" id="ARBA00022452"/>
    </source>
</evidence>
<dbReference type="SUPFAM" id="SSF56935">
    <property type="entry name" value="Porins"/>
    <property type="match status" value="1"/>
</dbReference>
<accession>A0ABS1ECY7</accession>
<dbReference type="EMBL" id="JAENGP010000010">
    <property type="protein sequence ID" value="MBK1781476.1"/>
    <property type="molecule type" value="Genomic_DNA"/>
</dbReference>
<keyword evidence="10 11" id="KW-0998">Cell outer membrane</keyword>
<dbReference type="CDD" id="cd01347">
    <property type="entry name" value="ligand_gated_channel"/>
    <property type="match status" value="1"/>
</dbReference>
<comment type="subcellular location">
    <subcellularLocation>
        <location evidence="1 11">Cell outer membrane</location>
        <topology evidence="1 11">Multi-pass membrane protein</topology>
    </subcellularLocation>
</comment>
<keyword evidence="7 12" id="KW-0798">TonB box</keyword>
<comment type="caution">
    <text evidence="16">The sequence shown here is derived from an EMBL/GenBank/DDBJ whole genome shotgun (WGS) entry which is preliminary data.</text>
</comment>
<dbReference type="InterPro" id="IPR039426">
    <property type="entry name" value="TonB-dep_rcpt-like"/>
</dbReference>
<evidence type="ECO:0000313" key="17">
    <source>
        <dbReference type="Proteomes" id="UP000635316"/>
    </source>
</evidence>
<feature type="domain" description="TonB-dependent receptor-like beta-barrel" evidence="14">
    <location>
        <begin position="201"/>
        <end position="690"/>
    </location>
</feature>
<evidence type="ECO:0000256" key="9">
    <source>
        <dbReference type="ARBA" id="ARBA00023170"/>
    </source>
</evidence>
<name>A0ABS1ECY7_9BURK</name>
<dbReference type="InterPro" id="IPR036942">
    <property type="entry name" value="Beta-barrel_TonB_sf"/>
</dbReference>
<keyword evidence="5 11" id="KW-0812">Transmembrane</keyword>
<dbReference type="PROSITE" id="PS52016">
    <property type="entry name" value="TONB_DEPENDENT_REC_3"/>
    <property type="match status" value="1"/>
</dbReference>
<evidence type="ECO:0000256" key="10">
    <source>
        <dbReference type="ARBA" id="ARBA00023237"/>
    </source>
</evidence>
<evidence type="ECO:0000259" key="15">
    <source>
        <dbReference type="Pfam" id="PF07715"/>
    </source>
</evidence>
<dbReference type="Pfam" id="PF07715">
    <property type="entry name" value="Plug"/>
    <property type="match status" value="1"/>
</dbReference>
<proteinExistence type="inferred from homology"/>
<evidence type="ECO:0000256" key="12">
    <source>
        <dbReference type="RuleBase" id="RU003357"/>
    </source>
</evidence>
<organism evidence="16 17">
    <name type="scientific">Advenella mandrilli</name>
    <dbReference type="NCBI Taxonomy" id="2800330"/>
    <lineage>
        <taxon>Bacteria</taxon>
        <taxon>Pseudomonadati</taxon>
        <taxon>Pseudomonadota</taxon>
        <taxon>Betaproteobacteria</taxon>
        <taxon>Burkholderiales</taxon>
        <taxon>Alcaligenaceae</taxon>
    </lineage>
</organism>
<evidence type="ECO:0000313" key="16">
    <source>
        <dbReference type="EMBL" id="MBK1781476.1"/>
    </source>
</evidence>
<dbReference type="RefSeq" id="WP_200236484.1">
    <property type="nucleotide sequence ID" value="NZ_JAENGP010000010.1"/>
</dbReference>
<evidence type="ECO:0000256" key="6">
    <source>
        <dbReference type="ARBA" id="ARBA00022729"/>
    </source>
</evidence>
<comment type="similarity">
    <text evidence="2 11 12">Belongs to the TonB-dependent receptor family.</text>
</comment>
<sequence length="717" mass="79721">MKKSISRNVRTKKHFPLCLLTCLLSHNLYAQGTASQNPGREAQPVALLDEVVAIGTKTESTIRENPYSVTVIDQNTLQKQTSDNVAELLKDVPGIQLVDSSIAGHKRVKIRGEDPTRVAILIDGQEVTDHSSYGSPFLVETHNIERIELVRGPASVMHGSKAIGGVVNIITKKGAPRPFEADLGGTYFSATNGWQGAGSLAGTVNQFDYRLSFSRSIHHDRHVPNSEYSGGQERLDNTAYQSDSASLHLGYRFGQENNHYLGIKAEKNRLKAKSWVNLVSLSNTYKDFQIDLPKRDRSKVSVFYEADNLGKYLEKIHFDIYKQKVDREFVNQVHLSPNPMVNVKVRSESMDELINYGGSLQLYFRLHPNHKTIVGLHHLADELEAHKLSSTTTSIQRPGMPFPITSSTVSTPYIKAAINTTSLFAQDEWRLSDDLKLTAGLRYFYVKNDLKKSDPGLMNDDETYRKLIKSFGLVYTGFTNTSLRASYSEGFTIPNLAKLYTTTTAGGQTVYNNPNLKPETSKNYELGARYSNNNLVLDSAIFYSTAKNYITSLSCSVSTACASTALATDNIYINADSAKTYGLELLAEYTLPDTFITPYMSGTWMTREETHSGIKTKDTDTPKLFGRIGVRNEFLLFDKPVWSDLYLRAASKNRSSSGALPGWGTLNLSAGINFGKDDSSSVSISLLNITNKKYMASYSELPASGTNIEIATRFRFW</sequence>
<keyword evidence="4 11" id="KW-1134">Transmembrane beta strand</keyword>
<evidence type="ECO:0000256" key="13">
    <source>
        <dbReference type="SAM" id="SignalP"/>
    </source>
</evidence>
<dbReference type="PANTHER" id="PTHR30069:SF29">
    <property type="entry name" value="HEMOGLOBIN AND HEMOGLOBIN-HAPTOGLOBIN-BINDING PROTEIN 1-RELATED"/>
    <property type="match status" value="1"/>
</dbReference>
<feature type="chain" id="PRO_5046975124" evidence="13">
    <location>
        <begin position="31"/>
        <end position="717"/>
    </location>
</feature>
<reference evidence="16 17" key="1">
    <citation type="submission" date="2020-12" db="EMBL/GenBank/DDBJ databases">
        <authorList>
            <person name="Lu T."/>
            <person name="Wang Q."/>
            <person name="Han X."/>
        </authorList>
    </citation>
    <scope>NUCLEOTIDE SEQUENCE [LARGE SCALE GENOMIC DNA]</scope>
    <source>
        <strain evidence="16 17">WQ 585</strain>
    </source>
</reference>
<dbReference type="InterPro" id="IPR000531">
    <property type="entry name" value="Beta-barrel_TonB"/>
</dbReference>
<dbReference type="Proteomes" id="UP000635316">
    <property type="component" value="Unassembled WGS sequence"/>
</dbReference>
<feature type="domain" description="TonB-dependent receptor plug" evidence="15">
    <location>
        <begin position="62"/>
        <end position="166"/>
    </location>
</feature>
<evidence type="ECO:0000259" key="14">
    <source>
        <dbReference type="Pfam" id="PF00593"/>
    </source>
</evidence>
<evidence type="ECO:0000256" key="1">
    <source>
        <dbReference type="ARBA" id="ARBA00004571"/>
    </source>
</evidence>
<dbReference type="Gene3D" id="2.170.130.10">
    <property type="entry name" value="TonB-dependent receptor, plug domain"/>
    <property type="match status" value="1"/>
</dbReference>
<keyword evidence="17" id="KW-1185">Reference proteome</keyword>
<evidence type="ECO:0000256" key="5">
    <source>
        <dbReference type="ARBA" id="ARBA00022692"/>
    </source>
</evidence>
<keyword evidence="8 11" id="KW-0472">Membrane</keyword>
<dbReference type="Pfam" id="PF00593">
    <property type="entry name" value="TonB_dep_Rec_b-barrel"/>
    <property type="match status" value="1"/>
</dbReference>
<protein>
    <submittedName>
        <fullName evidence="16">TonB-dependent receptor</fullName>
    </submittedName>
</protein>
<keyword evidence="3 11" id="KW-0813">Transport</keyword>
<feature type="signal peptide" evidence="13">
    <location>
        <begin position="1"/>
        <end position="30"/>
    </location>
</feature>
<evidence type="ECO:0000256" key="7">
    <source>
        <dbReference type="ARBA" id="ARBA00023077"/>
    </source>
</evidence>
<evidence type="ECO:0000256" key="11">
    <source>
        <dbReference type="PROSITE-ProRule" id="PRU01360"/>
    </source>
</evidence>
<evidence type="ECO:0000256" key="2">
    <source>
        <dbReference type="ARBA" id="ARBA00009810"/>
    </source>
</evidence>
<keyword evidence="6 13" id="KW-0732">Signal</keyword>
<evidence type="ECO:0000256" key="3">
    <source>
        <dbReference type="ARBA" id="ARBA00022448"/>
    </source>
</evidence>
<dbReference type="InterPro" id="IPR012910">
    <property type="entry name" value="Plug_dom"/>
</dbReference>
<keyword evidence="9 16" id="KW-0675">Receptor</keyword>